<dbReference type="InterPro" id="IPR008936">
    <property type="entry name" value="Rho_GTPase_activation_prot"/>
</dbReference>
<dbReference type="CDD" id="cd22265">
    <property type="entry name" value="UDM1_RNF168"/>
    <property type="match status" value="1"/>
</dbReference>
<feature type="region of interest" description="Disordered" evidence="4">
    <location>
        <begin position="71"/>
        <end position="92"/>
    </location>
</feature>
<keyword evidence="1" id="KW-0343">GTPase activation</keyword>
<feature type="region of interest" description="Disordered" evidence="4">
    <location>
        <begin position="1150"/>
        <end position="1215"/>
    </location>
</feature>
<dbReference type="PROSITE" id="PS00509">
    <property type="entry name" value="RAS_GTPASE_ACTIV_1"/>
    <property type="match status" value="1"/>
</dbReference>
<organism evidence="8 9">
    <name type="scientific">Amphiprion percula</name>
    <name type="common">Orange clownfish</name>
    <name type="synonym">Lutjanus percula</name>
    <dbReference type="NCBI Taxonomy" id="161767"/>
    <lineage>
        <taxon>Eukaryota</taxon>
        <taxon>Metazoa</taxon>
        <taxon>Chordata</taxon>
        <taxon>Craniata</taxon>
        <taxon>Vertebrata</taxon>
        <taxon>Euteleostomi</taxon>
        <taxon>Actinopterygii</taxon>
        <taxon>Neopterygii</taxon>
        <taxon>Teleostei</taxon>
        <taxon>Neoteleostei</taxon>
        <taxon>Acanthomorphata</taxon>
        <taxon>Ovalentaria</taxon>
        <taxon>Pomacentridae</taxon>
        <taxon>Amphiprion</taxon>
    </lineage>
</organism>
<dbReference type="SUPFAM" id="SSF50729">
    <property type="entry name" value="PH domain-like"/>
    <property type="match status" value="1"/>
</dbReference>
<dbReference type="PROSITE" id="PS50004">
    <property type="entry name" value="C2"/>
    <property type="match status" value="1"/>
</dbReference>
<feature type="region of interest" description="Disordered" evidence="4">
    <location>
        <begin position="147"/>
        <end position="176"/>
    </location>
</feature>
<feature type="compositionally biased region" description="Low complexity" evidence="4">
    <location>
        <begin position="1052"/>
        <end position="1082"/>
    </location>
</feature>
<evidence type="ECO:0000256" key="3">
    <source>
        <dbReference type="SAM" id="Coils"/>
    </source>
</evidence>
<evidence type="ECO:0000313" key="8">
    <source>
        <dbReference type="Ensembl" id="ENSAPEP00000008533.1"/>
    </source>
</evidence>
<keyword evidence="2" id="KW-0597">Phosphoprotein</keyword>
<dbReference type="InterPro" id="IPR001849">
    <property type="entry name" value="PH_domain"/>
</dbReference>
<feature type="region of interest" description="Disordered" evidence="4">
    <location>
        <begin position="1380"/>
        <end position="1407"/>
    </location>
</feature>
<proteinExistence type="predicted"/>
<dbReference type="Pfam" id="PF25321">
    <property type="entry name" value="PH_RASGAP"/>
    <property type="match status" value="1"/>
</dbReference>
<feature type="compositionally biased region" description="Basic and acidic residues" evidence="4">
    <location>
        <begin position="1243"/>
        <end position="1253"/>
    </location>
</feature>
<evidence type="ECO:0000256" key="2">
    <source>
        <dbReference type="ARBA" id="ARBA00022553"/>
    </source>
</evidence>
<dbReference type="Pfam" id="PF00168">
    <property type="entry name" value="C2"/>
    <property type="match status" value="1"/>
</dbReference>
<feature type="region of interest" description="Disordered" evidence="4">
    <location>
        <begin position="200"/>
        <end position="269"/>
    </location>
</feature>
<feature type="domain" description="PH" evidence="5">
    <location>
        <begin position="180"/>
        <end position="396"/>
    </location>
</feature>
<dbReference type="PROSITE" id="PS50018">
    <property type="entry name" value="RAS_GTPASE_ACTIV_2"/>
    <property type="match status" value="1"/>
</dbReference>
<name>A0A3P8S6W6_AMPPE</name>
<dbReference type="SUPFAM" id="SSF48350">
    <property type="entry name" value="GTPase activation domain, GAP"/>
    <property type="match status" value="1"/>
</dbReference>
<dbReference type="Gene3D" id="1.10.506.10">
    <property type="entry name" value="GTPase Activation - p120gap, domain 1"/>
    <property type="match status" value="2"/>
</dbReference>
<feature type="domain" description="C2" evidence="6">
    <location>
        <begin position="387"/>
        <end position="505"/>
    </location>
</feature>
<feature type="compositionally biased region" description="Basic and acidic residues" evidence="4">
    <location>
        <begin position="311"/>
        <end position="327"/>
    </location>
</feature>
<dbReference type="InterPro" id="IPR023152">
    <property type="entry name" value="RasGAP_CS"/>
</dbReference>
<dbReference type="CDD" id="cd05136">
    <property type="entry name" value="RasGAP_DAB2IP"/>
    <property type="match status" value="1"/>
</dbReference>
<evidence type="ECO:0000259" key="7">
    <source>
        <dbReference type="PROSITE" id="PS50018"/>
    </source>
</evidence>
<feature type="compositionally biased region" description="Polar residues" evidence="4">
    <location>
        <begin position="256"/>
        <end position="269"/>
    </location>
</feature>
<dbReference type="SMART" id="SM00239">
    <property type="entry name" value="C2"/>
    <property type="match status" value="1"/>
</dbReference>
<dbReference type="InterPro" id="IPR057606">
    <property type="entry name" value="SynGAP1-like_PH"/>
</dbReference>
<dbReference type="InterPro" id="IPR021887">
    <property type="entry name" value="DAB2P_C"/>
</dbReference>
<dbReference type="InterPro" id="IPR000008">
    <property type="entry name" value="C2_dom"/>
</dbReference>
<feature type="domain" description="Ras-GAP" evidence="7">
    <location>
        <begin position="565"/>
        <end position="758"/>
    </location>
</feature>
<dbReference type="Gene3D" id="2.60.40.150">
    <property type="entry name" value="C2 domain"/>
    <property type="match status" value="1"/>
</dbReference>
<reference evidence="8" key="2">
    <citation type="submission" date="2025-08" db="UniProtKB">
        <authorList>
            <consortium name="Ensembl"/>
        </authorList>
    </citation>
    <scope>IDENTIFICATION</scope>
</reference>
<dbReference type="FunFam" id="1.10.506.10:FF:000001">
    <property type="entry name" value="Ras GTPase-activating protein nGAP isoform 2"/>
    <property type="match status" value="1"/>
</dbReference>
<dbReference type="STRING" id="161767.ENSAPEP00000008533"/>
<evidence type="ECO:0000259" key="6">
    <source>
        <dbReference type="PROSITE" id="PS50004"/>
    </source>
</evidence>
<dbReference type="SUPFAM" id="SSF49562">
    <property type="entry name" value="C2 domain (Calcium/lipid-binding domain, CaLB)"/>
    <property type="match status" value="1"/>
</dbReference>
<feature type="compositionally biased region" description="Polar residues" evidence="4">
    <location>
        <begin position="1030"/>
        <end position="1043"/>
    </location>
</feature>
<dbReference type="PROSITE" id="PS50003">
    <property type="entry name" value="PH_DOMAIN"/>
    <property type="match status" value="1"/>
</dbReference>
<evidence type="ECO:0000313" key="9">
    <source>
        <dbReference type="Proteomes" id="UP000265080"/>
    </source>
</evidence>
<dbReference type="Proteomes" id="UP000265080">
    <property type="component" value="Chromosome 10"/>
</dbReference>
<feature type="compositionally biased region" description="Polar residues" evidence="4">
    <location>
        <begin position="1384"/>
        <end position="1407"/>
    </location>
</feature>
<evidence type="ECO:0000256" key="4">
    <source>
        <dbReference type="SAM" id="MobiDB-lite"/>
    </source>
</evidence>
<dbReference type="PANTHER" id="PTHR10194">
    <property type="entry name" value="RAS GTPASE-ACTIVATING PROTEINS"/>
    <property type="match status" value="1"/>
</dbReference>
<feature type="coiled-coil region" evidence="3">
    <location>
        <begin position="1260"/>
        <end position="1319"/>
    </location>
</feature>
<dbReference type="FunFam" id="2.60.40.150:FF:000010">
    <property type="entry name" value="Ras GTPase-activating protein nGAP isoform 2"/>
    <property type="match status" value="1"/>
</dbReference>
<reference evidence="8" key="3">
    <citation type="submission" date="2025-09" db="UniProtKB">
        <authorList>
            <consortium name="Ensembl"/>
        </authorList>
    </citation>
    <scope>IDENTIFICATION</scope>
</reference>
<sequence length="1407" mass="157089">MSGGGASPEGLQGPVQGPRRAWHQYRKLWRRSDPQLAPEHPLDRYKWRTCGRWAPNNEQITELPHLRLLSLPRFNAPPNPSGDHSNEDSARTGSLRRIVPFLRSLSEPGAASSPERMTLRKARSERRTPAVSSFISSLHRRISRVLEGDAETDGGESDVKGPPAHRFSCGQSPYTDSSAWERKFCILTDSQLILLNKDDEAAGEVQESPTNSQKGRSLRRTVSVPSEGQFPEFQAEGAAVLEVSSERSPRRRSISGLGSSEKSIAVDNPNSSPFKVPGFFSKRLKGSIKRTKSQTKLDRNTSFRLPSLRPADADRSRGLPKLKESSSHESLLSPGSAVEALDLSMEEDVFVKPLHSSILGQEFCFEVTYSGGSKCFSCTSASERDKWMENLRRTIQPNKDNCRRAENLLRLWIIEAKDLPPKKKYFCELCLDDILYARTTSKTRHDSLFWGEYFDFSSLPAVHSITVHIYRDVDKKKKKDKNNYVGLVNIPVSGVTGRQFVEKWYPVSTPTTSKAKGGGPSIRIKSRFQTIAILPMEQYKEFAEFVTNNYTMLCSVLEPVISVKNKEEMACALVHILQSTGRAKDFLTDLVMSEVDRCADHDVLIFRENTLATKAIEEYLKLVGQKYLHDALGEFIKALYESDENCEVDPSRCSSSDLAEHQSNLKMCCELAFCKIINSYCVFPRELKEVFASWKQQCVARGHQQDISKRLISASLFLRFLCPAIMSPSLFYLMQEYPDDRTSRTLTLIAKVIQNLANFTKFGNKEEYMAFMNDFLEHEWAGMMRFLSEISNAETLSNTPGFEGYIDLGRELSVLHALLWEVVSQLDKGENSFLQATVAKLGPLPRILGDISRCLAAPTPVQQQLRRFQDHSSAHNISGSLSSGLQRIFEDPANSRCEVRSLQSPVELMEGCVRGQRPLLTQQLPSTRTSFSDQEDRDVLLPNGRSISLVDLQDAQNLHGPVRPPPHHEAPPRLSRVGSQASIGQAPPPAAYPHSNPLTPQPAPHQAKAPPRDGQPQSAPQVRRPLHPSVGQQRSLQPLSFQNPVYHLSNPAHSLSTSSAHSLRQDSSSENLSTESSHNSHSNSDDFGSQVGVKGRAPSTSSLDESGSRRSEDCSTPRRHALPELPPGAATAVAIPRQSTTAGTAHIVKVEQQSRGGGARTPRSLPHSASLRSSSSANTEPTPTVALGNRQPENVAPPPRSVAKQPTPQVASPVEAVAMSPVERTAAWVLNNGQYEEKEEEGGERSREEGRNTEKYEMEISRLKERLRVSGRRLEEYERRLLAQEQQMQKLLLEYKNRLEDSEERLRRQQEEKDNQMKSIICRLMAVEEELKRDHAEMQAVIEAKQKIIDAQEKRIGSLDAANSRLMAALTQVKERYNAPSLRNGLSPSNPTKLSITENGEFKNSSC</sequence>
<feature type="region of interest" description="Disordered" evidence="4">
    <location>
        <begin position="290"/>
        <end position="333"/>
    </location>
</feature>
<feature type="region of interest" description="Disordered" evidence="4">
    <location>
        <begin position="919"/>
        <end position="938"/>
    </location>
</feature>
<feature type="region of interest" description="Disordered" evidence="4">
    <location>
        <begin position="1231"/>
        <end position="1253"/>
    </location>
</feature>
<dbReference type="InterPro" id="IPR001936">
    <property type="entry name" value="RasGAP_dom"/>
</dbReference>
<dbReference type="Ensembl" id="ENSAPET00000008777.1">
    <property type="protein sequence ID" value="ENSAPEP00000008533.1"/>
    <property type="gene ID" value="ENSAPEG00000006151.1"/>
</dbReference>
<protein>
    <submittedName>
        <fullName evidence="8">RAS protein activator like 2</fullName>
    </submittedName>
</protein>
<feature type="compositionally biased region" description="Low complexity" evidence="4">
    <location>
        <begin position="1162"/>
        <end position="1177"/>
    </location>
</feature>
<feature type="region of interest" description="Disordered" evidence="4">
    <location>
        <begin position="106"/>
        <end position="125"/>
    </location>
</feature>
<accession>A0A3P8S6W6</accession>
<dbReference type="GO" id="GO:0005096">
    <property type="term" value="F:GTPase activator activity"/>
    <property type="evidence" value="ECO:0007669"/>
    <property type="project" value="UniProtKB-KW"/>
</dbReference>
<dbReference type="PANTHER" id="PTHR10194:SF52">
    <property type="entry name" value="RAS GTPASE-ACTIVATING PROTEIN NGAP"/>
    <property type="match status" value="1"/>
</dbReference>
<keyword evidence="9" id="KW-1185">Reference proteome</keyword>
<dbReference type="CDD" id="cd04013">
    <property type="entry name" value="C2_SynGAP_like"/>
    <property type="match status" value="1"/>
</dbReference>
<feature type="region of interest" description="Disordered" evidence="4">
    <location>
        <begin position="957"/>
        <end position="1130"/>
    </location>
</feature>
<dbReference type="GeneTree" id="ENSGT00940000157702"/>
<dbReference type="SMART" id="SM00233">
    <property type="entry name" value="PH"/>
    <property type="match status" value="1"/>
</dbReference>
<evidence type="ECO:0000256" key="1">
    <source>
        <dbReference type="ARBA" id="ARBA00022468"/>
    </source>
</evidence>
<dbReference type="SMART" id="SM00323">
    <property type="entry name" value="RasGAP"/>
    <property type="match status" value="1"/>
</dbReference>
<feature type="compositionally biased region" description="Basic and acidic residues" evidence="4">
    <location>
        <begin position="1106"/>
        <end position="1116"/>
    </location>
</feature>
<dbReference type="Pfam" id="PF00616">
    <property type="entry name" value="RasGAP"/>
    <property type="match status" value="1"/>
</dbReference>
<dbReference type="InterPro" id="IPR039360">
    <property type="entry name" value="Ras_GTPase"/>
</dbReference>
<keyword evidence="3" id="KW-0175">Coiled coil</keyword>
<reference evidence="8 9" key="1">
    <citation type="submission" date="2018-03" db="EMBL/GenBank/DDBJ databases">
        <title>Finding Nemo's genes: A chromosome-scale reference assembly of the genome of the orange clownfish Amphiprion percula.</title>
        <authorList>
            <person name="Lehmann R."/>
        </authorList>
    </citation>
    <scope>NUCLEOTIDE SEQUENCE</scope>
</reference>
<dbReference type="Pfam" id="PF12004">
    <property type="entry name" value="DAB2P_C"/>
    <property type="match status" value="1"/>
</dbReference>
<feature type="compositionally biased region" description="Polar residues" evidence="4">
    <location>
        <begin position="919"/>
        <end position="932"/>
    </location>
</feature>
<dbReference type="InterPro" id="IPR035892">
    <property type="entry name" value="C2_domain_sf"/>
</dbReference>
<evidence type="ECO:0000259" key="5">
    <source>
        <dbReference type="PROSITE" id="PS50003"/>
    </source>
</evidence>